<dbReference type="RefSeq" id="WP_012827474.1">
    <property type="nucleotide sequence ID" value="NC_013440.1"/>
</dbReference>
<reference evidence="1 2" key="1">
    <citation type="journal article" date="2010" name="Stand. Genomic Sci.">
        <title>Complete genome sequence of Haliangium ochraceum type strain (SMP-2).</title>
        <authorList>
            <consortium name="US DOE Joint Genome Institute (JGI-PGF)"/>
            <person name="Ivanova N."/>
            <person name="Daum C."/>
            <person name="Lang E."/>
            <person name="Abt B."/>
            <person name="Kopitz M."/>
            <person name="Saunders E."/>
            <person name="Lapidus A."/>
            <person name="Lucas S."/>
            <person name="Glavina Del Rio T."/>
            <person name="Nolan M."/>
            <person name="Tice H."/>
            <person name="Copeland A."/>
            <person name="Cheng J.F."/>
            <person name="Chen F."/>
            <person name="Bruce D."/>
            <person name="Goodwin L."/>
            <person name="Pitluck S."/>
            <person name="Mavromatis K."/>
            <person name="Pati A."/>
            <person name="Mikhailova N."/>
            <person name="Chen A."/>
            <person name="Palaniappan K."/>
            <person name="Land M."/>
            <person name="Hauser L."/>
            <person name="Chang Y.J."/>
            <person name="Jeffries C.D."/>
            <person name="Detter J.C."/>
            <person name="Brettin T."/>
            <person name="Rohde M."/>
            <person name="Goker M."/>
            <person name="Bristow J."/>
            <person name="Markowitz V."/>
            <person name="Eisen J.A."/>
            <person name="Hugenholtz P."/>
            <person name="Kyrpides N.C."/>
            <person name="Klenk H.P."/>
        </authorList>
    </citation>
    <scope>NUCLEOTIDE SEQUENCE [LARGE SCALE GENOMIC DNA]</scope>
    <source>
        <strain evidence="2">DSM 14365 / CIP 107738 / JCM 11303 / AJ 13395 / SMP-2</strain>
    </source>
</reference>
<dbReference type="EMBL" id="CP001804">
    <property type="protein sequence ID" value="ACY14866.1"/>
    <property type="molecule type" value="Genomic_DNA"/>
</dbReference>
<dbReference type="AlphaFoldDB" id="D0LI37"/>
<dbReference type="KEGG" id="hoh:Hoch_2324"/>
<gene>
    <name evidence="1" type="ordered locus">Hoch_2324</name>
</gene>
<evidence type="ECO:0000313" key="2">
    <source>
        <dbReference type="Proteomes" id="UP000001880"/>
    </source>
</evidence>
<evidence type="ECO:0000313" key="1">
    <source>
        <dbReference type="EMBL" id="ACY14866.1"/>
    </source>
</evidence>
<keyword evidence="2" id="KW-1185">Reference proteome</keyword>
<organism evidence="1 2">
    <name type="scientific">Haliangium ochraceum (strain DSM 14365 / JCM 11303 / SMP-2)</name>
    <dbReference type="NCBI Taxonomy" id="502025"/>
    <lineage>
        <taxon>Bacteria</taxon>
        <taxon>Pseudomonadati</taxon>
        <taxon>Myxococcota</taxon>
        <taxon>Polyangia</taxon>
        <taxon>Haliangiales</taxon>
        <taxon>Kofleriaceae</taxon>
        <taxon>Haliangium</taxon>
    </lineage>
</organism>
<dbReference type="STRING" id="502025.Hoch_2324"/>
<sequence length="317" mass="34245">MTQTPRSKSAESDAEIAAAAARLAERVSRREGQPADLSEDAPTIPSWWREGLAVHAIFGDGLLSFPGRDAHSFSRPVAFLSASELAQVAGGEYVPLAWLDGGAFVALVQNQGTMPVIAVSVETLQGVSTGPQEAEPLTDSLVAFLDALMPQTVCRLVGPKGEVGIELIGERSLLVEEEGQIERRDFPSGDSVGEYMAGFLDRALEAGMNLGFASARLRQHILERIAKLKPKRHAVPPEQRARLAVLQLIADSHLELEEDADEDTLEDLIDAAARFLEKGSGERNLVRRFADWLAQQPAVVDLYADDDTVQAALVSLD</sequence>
<dbReference type="HOGENOM" id="CLU_876514_0_0_7"/>
<name>D0LI37_HALO1</name>
<proteinExistence type="predicted"/>
<protein>
    <submittedName>
        <fullName evidence="1">Uncharacterized protein</fullName>
    </submittedName>
</protein>
<accession>D0LI37</accession>
<dbReference type="Proteomes" id="UP000001880">
    <property type="component" value="Chromosome"/>
</dbReference>